<evidence type="ECO:0000313" key="2">
    <source>
        <dbReference type="EMBL" id="HJC66340.1"/>
    </source>
</evidence>
<dbReference type="Proteomes" id="UP000823863">
    <property type="component" value="Unassembled WGS sequence"/>
</dbReference>
<evidence type="ECO:0000313" key="3">
    <source>
        <dbReference type="Proteomes" id="UP000823863"/>
    </source>
</evidence>
<dbReference type="PROSITE" id="PS51186">
    <property type="entry name" value="GNAT"/>
    <property type="match status" value="1"/>
</dbReference>
<reference evidence="2" key="2">
    <citation type="submission" date="2021-04" db="EMBL/GenBank/DDBJ databases">
        <authorList>
            <person name="Gilroy R."/>
        </authorList>
    </citation>
    <scope>NUCLEOTIDE SEQUENCE</scope>
    <source>
        <strain evidence="2">CHK198-12963</strain>
    </source>
</reference>
<dbReference type="InterPro" id="IPR000182">
    <property type="entry name" value="GNAT_dom"/>
</dbReference>
<dbReference type="InterPro" id="IPR016181">
    <property type="entry name" value="Acyl_CoA_acyltransferase"/>
</dbReference>
<feature type="domain" description="N-acetyltransferase" evidence="1">
    <location>
        <begin position="84"/>
        <end position="252"/>
    </location>
</feature>
<evidence type="ECO:0000259" key="1">
    <source>
        <dbReference type="PROSITE" id="PS51186"/>
    </source>
</evidence>
<organism evidence="2 3">
    <name type="scientific">Candidatus Enterocloster excrementigallinarum</name>
    <dbReference type="NCBI Taxonomy" id="2838558"/>
    <lineage>
        <taxon>Bacteria</taxon>
        <taxon>Bacillati</taxon>
        <taxon>Bacillota</taxon>
        <taxon>Clostridia</taxon>
        <taxon>Lachnospirales</taxon>
        <taxon>Lachnospiraceae</taxon>
        <taxon>Enterocloster</taxon>
    </lineage>
</organism>
<protein>
    <submittedName>
        <fullName evidence="2">GNAT family N-acetyltransferase</fullName>
    </submittedName>
</protein>
<dbReference type="EMBL" id="DWWB01000030">
    <property type="protein sequence ID" value="HJC66340.1"/>
    <property type="molecule type" value="Genomic_DNA"/>
</dbReference>
<dbReference type="InterPro" id="IPR051531">
    <property type="entry name" value="N-acetyltransferase"/>
</dbReference>
<accession>A0A9D2TDG5</accession>
<proteinExistence type="predicted"/>
<sequence length="256" mass="29324">MTREIEVVVDETHCLVVGSDEKVALLEAKAAGRAIVAIEKGMEEFSSVAPYVVPSWEDFGPELAELIARRHLGLPWFIGKGNRLTVRELTVRDSQLIPKEEQMGKEEEIFRQKEGMEAYIKHQYPFYEFGVWALVRTEDQKLVGLGGVSIPRLPWELGEDLENYKKAVREKWEDWDVLELGYRIFQPFRRQGLGREACQLILSYCHQILCCKVCALIGEKNQASRRLAKDLGLYPAAIRETGSLSPERLLLYVEKI</sequence>
<dbReference type="Pfam" id="PF13302">
    <property type="entry name" value="Acetyltransf_3"/>
    <property type="match status" value="1"/>
</dbReference>
<dbReference type="SUPFAM" id="SSF55729">
    <property type="entry name" value="Acyl-CoA N-acyltransferases (Nat)"/>
    <property type="match status" value="1"/>
</dbReference>
<dbReference type="PANTHER" id="PTHR43792:SF1">
    <property type="entry name" value="N-ACETYLTRANSFERASE DOMAIN-CONTAINING PROTEIN"/>
    <property type="match status" value="1"/>
</dbReference>
<dbReference type="GO" id="GO:0016747">
    <property type="term" value="F:acyltransferase activity, transferring groups other than amino-acyl groups"/>
    <property type="evidence" value="ECO:0007669"/>
    <property type="project" value="InterPro"/>
</dbReference>
<dbReference type="AlphaFoldDB" id="A0A9D2TDG5"/>
<dbReference type="PANTHER" id="PTHR43792">
    <property type="entry name" value="GNAT FAMILY, PUTATIVE (AFU_ORTHOLOGUE AFUA_3G00765)-RELATED-RELATED"/>
    <property type="match status" value="1"/>
</dbReference>
<comment type="caution">
    <text evidence="2">The sequence shown here is derived from an EMBL/GenBank/DDBJ whole genome shotgun (WGS) entry which is preliminary data.</text>
</comment>
<name>A0A9D2TDG5_9FIRM</name>
<reference evidence="2" key="1">
    <citation type="journal article" date="2021" name="PeerJ">
        <title>Extensive microbial diversity within the chicken gut microbiome revealed by metagenomics and culture.</title>
        <authorList>
            <person name="Gilroy R."/>
            <person name="Ravi A."/>
            <person name="Getino M."/>
            <person name="Pursley I."/>
            <person name="Horton D.L."/>
            <person name="Alikhan N.F."/>
            <person name="Baker D."/>
            <person name="Gharbi K."/>
            <person name="Hall N."/>
            <person name="Watson M."/>
            <person name="Adriaenssens E.M."/>
            <person name="Foster-Nyarko E."/>
            <person name="Jarju S."/>
            <person name="Secka A."/>
            <person name="Antonio M."/>
            <person name="Oren A."/>
            <person name="Chaudhuri R.R."/>
            <person name="La Ragione R."/>
            <person name="Hildebrand F."/>
            <person name="Pallen M.J."/>
        </authorList>
    </citation>
    <scope>NUCLEOTIDE SEQUENCE</scope>
    <source>
        <strain evidence="2">CHK198-12963</strain>
    </source>
</reference>
<dbReference type="Gene3D" id="3.40.630.30">
    <property type="match status" value="1"/>
</dbReference>
<gene>
    <name evidence="2" type="ORF">H9931_06400</name>
</gene>